<dbReference type="EMBL" id="REGN01000530">
    <property type="protein sequence ID" value="RNA41220.1"/>
    <property type="molecule type" value="Genomic_DNA"/>
</dbReference>
<accession>A0A3M7T067</accession>
<feature type="transmembrane region" description="Helical" evidence="1">
    <location>
        <begin position="25"/>
        <end position="48"/>
    </location>
</feature>
<gene>
    <name evidence="2" type="ORF">BpHYR1_004775</name>
</gene>
<dbReference type="AlphaFoldDB" id="A0A3M7T067"/>
<evidence type="ECO:0000256" key="1">
    <source>
        <dbReference type="SAM" id="Phobius"/>
    </source>
</evidence>
<sequence length="119" mass="13906">MKLVIHEIFTSPNPALEPFADTSSISILFLFIFVTFIISYIVCIFAIFQQSEKHSSLHKTNRRSEETIAKSNERDSLVERIKFSISFFQIHITFSEFKQKIIHIVKKKHQNAKSMESKI</sequence>
<protein>
    <submittedName>
        <fullName evidence="2">Uncharacterized protein</fullName>
    </submittedName>
</protein>
<name>A0A3M7T067_BRAPC</name>
<organism evidence="2 3">
    <name type="scientific">Brachionus plicatilis</name>
    <name type="common">Marine rotifer</name>
    <name type="synonym">Brachionus muelleri</name>
    <dbReference type="NCBI Taxonomy" id="10195"/>
    <lineage>
        <taxon>Eukaryota</taxon>
        <taxon>Metazoa</taxon>
        <taxon>Spiralia</taxon>
        <taxon>Gnathifera</taxon>
        <taxon>Rotifera</taxon>
        <taxon>Eurotatoria</taxon>
        <taxon>Monogononta</taxon>
        <taxon>Pseudotrocha</taxon>
        <taxon>Ploima</taxon>
        <taxon>Brachionidae</taxon>
        <taxon>Brachionus</taxon>
    </lineage>
</organism>
<proteinExistence type="predicted"/>
<reference evidence="2 3" key="1">
    <citation type="journal article" date="2018" name="Sci. Rep.">
        <title>Genomic signatures of local adaptation to the degree of environmental predictability in rotifers.</title>
        <authorList>
            <person name="Franch-Gras L."/>
            <person name="Hahn C."/>
            <person name="Garcia-Roger E.M."/>
            <person name="Carmona M.J."/>
            <person name="Serra M."/>
            <person name="Gomez A."/>
        </authorList>
    </citation>
    <scope>NUCLEOTIDE SEQUENCE [LARGE SCALE GENOMIC DNA]</scope>
    <source>
        <strain evidence="2">HYR1</strain>
    </source>
</reference>
<keyword evidence="3" id="KW-1185">Reference proteome</keyword>
<dbReference type="Proteomes" id="UP000276133">
    <property type="component" value="Unassembled WGS sequence"/>
</dbReference>
<keyword evidence="1" id="KW-0472">Membrane</keyword>
<evidence type="ECO:0000313" key="2">
    <source>
        <dbReference type="EMBL" id="RNA41220.1"/>
    </source>
</evidence>
<comment type="caution">
    <text evidence="2">The sequence shown here is derived from an EMBL/GenBank/DDBJ whole genome shotgun (WGS) entry which is preliminary data.</text>
</comment>
<keyword evidence="1" id="KW-0812">Transmembrane</keyword>
<keyword evidence="1" id="KW-1133">Transmembrane helix</keyword>
<evidence type="ECO:0000313" key="3">
    <source>
        <dbReference type="Proteomes" id="UP000276133"/>
    </source>
</evidence>